<name>A0A6J8EC97_MYTCO</name>
<dbReference type="GO" id="GO:0004519">
    <property type="term" value="F:endonuclease activity"/>
    <property type="evidence" value="ECO:0007669"/>
    <property type="project" value="UniProtKB-KW"/>
</dbReference>
<proteinExistence type="predicted"/>
<dbReference type="OrthoDB" id="6154327at2759"/>
<dbReference type="GO" id="GO:0004527">
    <property type="term" value="F:exonuclease activity"/>
    <property type="evidence" value="ECO:0007669"/>
    <property type="project" value="UniProtKB-KW"/>
</dbReference>
<dbReference type="Gene3D" id="3.90.320.10">
    <property type="match status" value="1"/>
</dbReference>
<organism evidence="5 6">
    <name type="scientific">Mytilus coruscus</name>
    <name type="common">Sea mussel</name>
    <dbReference type="NCBI Taxonomy" id="42192"/>
    <lineage>
        <taxon>Eukaryota</taxon>
        <taxon>Metazoa</taxon>
        <taxon>Spiralia</taxon>
        <taxon>Lophotrochozoa</taxon>
        <taxon>Mollusca</taxon>
        <taxon>Bivalvia</taxon>
        <taxon>Autobranchia</taxon>
        <taxon>Pteriomorphia</taxon>
        <taxon>Mytilida</taxon>
        <taxon>Mytiloidea</taxon>
        <taxon>Mytilidae</taxon>
        <taxon>Mytilinae</taxon>
        <taxon>Mytilus</taxon>
    </lineage>
</organism>
<dbReference type="Proteomes" id="UP000507470">
    <property type="component" value="Unassembled WGS sequence"/>
</dbReference>
<protein>
    <recommendedName>
        <fullName evidence="7">YqaJ viral recombinase domain-containing protein</fullName>
    </recommendedName>
</protein>
<evidence type="ECO:0000256" key="4">
    <source>
        <dbReference type="ARBA" id="ARBA00022839"/>
    </source>
</evidence>
<evidence type="ECO:0000256" key="3">
    <source>
        <dbReference type="ARBA" id="ARBA00022801"/>
    </source>
</evidence>
<keyword evidence="6" id="KW-1185">Reference proteome</keyword>
<reference evidence="5 6" key="1">
    <citation type="submission" date="2020-06" db="EMBL/GenBank/DDBJ databases">
        <authorList>
            <person name="Li R."/>
            <person name="Bekaert M."/>
        </authorList>
    </citation>
    <scope>NUCLEOTIDE SEQUENCE [LARGE SCALE GENOMIC DNA]</scope>
    <source>
        <strain evidence="6">wild</strain>
    </source>
</reference>
<dbReference type="AlphaFoldDB" id="A0A6J8EC97"/>
<evidence type="ECO:0008006" key="7">
    <source>
        <dbReference type="Google" id="ProtNLM"/>
    </source>
</evidence>
<dbReference type="PANTHER" id="PTHR47526:SF3">
    <property type="entry name" value="PHD-TYPE DOMAIN-CONTAINING PROTEIN"/>
    <property type="match status" value="1"/>
</dbReference>
<keyword evidence="3" id="KW-0378">Hydrolase</keyword>
<dbReference type="PANTHER" id="PTHR47526">
    <property type="entry name" value="ATP-DEPENDENT DNA HELICASE"/>
    <property type="match status" value="1"/>
</dbReference>
<dbReference type="InterPro" id="IPR034720">
    <property type="entry name" value="Viral_alk_exo"/>
</dbReference>
<dbReference type="CDD" id="cd22343">
    <property type="entry name" value="PDDEXK_lambda_exonuclease-like"/>
    <property type="match status" value="1"/>
</dbReference>
<dbReference type="EMBL" id="CACVKT020008919">
    <property type="protein sequence ID" value="CAC5418389.1"/>
    <property type="molecule type" value="Genomic_DNA"/>
</dbReference>
<keyword evidence="2" id="KW-0255">Endonuclease</keyword>
<accession>A0A6J8EC97</accession>
<evidence type="ECO:0000313" key="6">
    <source>
        <dbReference type="Proteomes" id="UP000507470"/>
    </source>
</evidence>
<dbReference type="SUPFAM" id="SSF52980">
    <property type="entry name" value="Restriction endonuclease-like"/>
    <property type="match status" value="1"/>
</dbReference>
<dbReference type="GO" id="GO:0006281">
    <property type="term" value="P:DNA repair"/>
    <property type="evidence" value="ECO:0007669"/>
    <property type="project" value="UniProtKB-ARBA"/>
</dbReference>
<sequence>MLCIKSVIDERKDATSSSGISDESVNENADGTTAVDPFLQLETLKKIGFNELNLTARGRQWETDLRMFPPLNFHQLYEYLVVRTQKYEEGVMKGVSHKKMKSYQFFKEGHIKTYEIARGFGKVWVKSKVVALMKHEMYRIIVVCKDDGIKRAGKCNHLGGLLFALNDFHEKGLHQRTERVSCTSKLNGWIVPRNLTVKPKPLKEIKVKKEIDDKIEVDKNFIDKFVTSVIENEKNSDDEIKHTEKITRGQSENIFWKKIHQFKATTSNFGRIIKCSKNPDGLLKTMFYSYSEPYSLALTYGKENKSFAIEAYILYKKSQGIDVTVESVGTILSKDRPGFGASLDGMVCEPSSDVQNGGLEVKCPISKVNMSLDNVCSDTSFYLTKSQNGQKYVANLKWVDFVVRFGSERELFVQRITFDSETWFRDCLPKLDLFYKWAVVPELLTRRVKRKLQLISKTRWKTLKNELSIDMNS</sequence>
<gene>
    <name evidence="5" type="ORF">MCOR_50829</name>
</gene>
<dbReference type="InterPro" id="IPR011335">
    <property type="entry name" value="Restrct_endonuc-II-like"/>
</dbReference>
<keyword evidence="4" id="KW-0269">Exonuclease</keyword>
<dbReference type="InterPro" id="IPR011604">
    <property type="entry name" value="PDDEXK-like_dom_sf"/>
</dbReference>
<dbReference type="Pfam" id="PF01771">
    <property type="entry name" value="Viral_alk_exo"/>
    <property type="match status" value="1"/>
</dbReference>
<evidence type="ECO:0000313" key="5">
    <source>
        <dbReference type="EMBL" id="CAC5418389.1"/>
    </source>
</evidence>
<evidence type="ECO:0000256" key="1">
    <source>
        <dbReference type="ARBA" id="ARBA00022722"/>
    </source>
</evidence>
<keyword evidence="1" id="KW-0540">Nuclease</keyword>
<evidence type="ECO:0000256" key="2">
    <source>
        <dbReference type="ARBA" id="ARBA00022759"/>
    </source>
</evidence>